<accession>A0A317EFB1</accession>
<feature type="domain" description="Bbp19-like phage" evidence="1">
    <location>
        <begin position="17"/>
        <end position="93"/>
    </location>
</feature>
<evidence type="ECO:0000313" key="3">
    <source>
        <dbReference type="Proteomes" id="UP000245461"/>
    </source>
</evidence>
<dbReference type="EMBL" id="QGLE01000002">
    <property type="protein sequence ID" value="PWR24976.1"/>
    <property type="molecule type" value="Genomic_DNA"/>
</dbReference>
<reference evidence="2 3" key="1">
    <citation type="submission" date="2018-05" db="EMBL/GenBank/DDBJ databases">
        <title>Zavarzinia sp. HR-AS.</title>
        <authorList>
            <person name="Lee Y."/>
            <person name="Jeon C.O."/>
        </authorList>
    </citation>
    <scope>NUCLEOTIDE SEQUENCE [LARGE SCALE GENOMIC DNA]</scope>
    <source>
        <strain evidence="2 3">HR-AS</strain>
    </source>
</reference>
<keyword evidence="3" id="KW-1185">Reference proteome</keyword>
<protein>
    <recommendedName>
        <fullName evidence="1">Bbp19-like phage domain-containing protein</fullName>
    </recommendedName>
</protein>
<organism evidence="2 3">
    <name type="scientific">Zavarzinia aquatilis</name>
    <dbReference type="NCBI Taxonomy" id="2211142"/>
    <lineage>
        <taxon>Bacteria</taxon>
        <taxon>Pseudomonadati</taxon>
        <taxon>Pseudomonadota</taxon>
        <taxon>Alphaproteobacteria</taxon>
        <taxon>Rhodospirillales</taxon>
        <taxon>Zavarziniaceae</taxon>
        <taxon>Zavarzinia</taxon>
    </lineage>
</organism>
<dbReference type="Proteomes" id="UP000245461">
    <property type="component" value="Unassembled WGS sequence"/>
</dbReference>
<dbReference type="RefSeq" id="WP_109902959.1">
    <property type="nucleotide sequence ID" value="NZ_QGLE01000002.1"/>
</dbReference>
<name>A0A317EFB1_9PROT</name>
<dbReference type="AlphaFoldDB" id="A0A317EFB1"/>
<dbReference type="OrthoDB" id="7574687at2"/>
<gene>
    <name evidence="2" type="ORF">DKG74_04195</name>
</gene>
<comment type="caution">
    <text evidence="2">The sequence shown here is derived from an EMBL/GenBank/DDBJ whole genome shotgun (WGS) entry which is preliminary data.</text>
</comment>
<dbReference type="InterPro" id="IPR057447">
    <property type="entry name" value="Bbp19-like_phage"/>
</dbReference>
<evidence type="ECO:0000313" key="2">
    <source>
        <dbReference type="EMBL" id="PWR24976.1"/>
    </source>
</evidence>
<sequence>MVDIPLITRNRRRARAYKDAFLGGRGGGPNLAGAEVLADLRRFCHDTRTTARVSPVTGTLDPVAMALAEGRREVWLRIQQFLQLDETALAQLTEQEGTYNG</sequence>
<proteinExistence type="predicted"/>
<evidence type="ECO:0000259" key="1">
    <source>
        <dbReference type="Pfam" id="PF25181"/>
    </source>
</evidence>
<dbReference type="Pfam" id="PF25181">
    <property type="entry name" value="Phage_Bbp19"/>
    <property type="match status" value="1"/>
</dbReference>